<dbReference type="SMART" id="SM01267">
    <property type="entry name" value="LAG1_DNAbind"/>
    <property type="match status" value="1"/>
</dbReference>
<accession>A0A4P9WIK2</accession>
<dbReference type="InterPro" id="IPR040159">
    <property type="entry name" value="CLS_fam"/>
</dbReference>
<comment type="subcellular location">
    <subcellularLocation>
        <location evidence="1">Nucleus</location>
    </subcellularLocation>
</comment>
<dbReference type="SUPFAM" id="SSF49417">
    <property type="entry name" value="p53-like transcription factors"/>
    <property type="match status" value="1"/>
</dbReference>
<dbReference type="InterPro" id="IPR013783">
    <property type="entry name" value="Ig-like_fold"/>
</dbReference>
<evidence type="ECO:0000259" key="9">
    <source>
        <dbReference type="SMART" id="SM01268"/>
    </source>
</evidence>
<feature type="region of interest" description="Disordered" evidence="7">
    <location>
        <begin position="581"/>
        <end position="605"/>
    </location>
</feature>
<evidence type="ECO:0000256" key="1">
    <source>
        <dbReference type="ARBA" id="ARBA00004123"/>
    </source>
</evidence>
<keyword evidence="6" id="KW-0539">Nucleus</keyword>
<dbReference type="SMART" id="SM01268">
    <property type="entry name" value="BTD"/>
    <property type="match status" value="1"/>
</dbReference>
<dbReference type="Pfam" id="PF09271">
    <property type="entry name" value="LAG1-DNAbind"/>
    <property type="match status" value="1"/>
</dbReference>
<evidence type="ECO:0000256" key="2">
    <source>
        <dbReference type="ARBA" id="ARBA00009704"/>
    </source>
</evidence>
<feature type="compositionally biased region" description="Acidic residues" evidence="7">
    <location>
        <begin position="590"/>
        <end position="602"/>
    </location>
</feature>
<dbReference type="SUPFAM" id="SSF110217">
    <property type="entry name" value="DNA-binding protein LAG-1 (CSL)"/>
    <property type="match status" value="2"/>
</dbReference>
<protein>
    <submittedName>
        <fullName evidence="10">Uncharacterized protein</fullName>
    </submittedName>
</protein>
<reference evidence="11" key="1">
    <citation type="journal article" date="2018" name="Nat. Microbiol.">
        <title>Leveraging single-cell genomics to expand the fungal tree of life.</title>
        <authorList>
            <person name="Ahrendt S.R."/>
            <person name="Quandt C.A."/>
            <person name="Ciobanu D."/>
            <person name="Clum A."/>
            <person name="Salamov A."/>
            <person name="Andreopoulos B."/>
            <person name="Cheng J.F."/>
            <person name="Woyke T."/>
            <person name="Pelin A."/>
            <person name="Henrissat B."/>
            <person name="Reynolds N.K."/>
            <person name="Benny G.L."/>
            <person name="Smith M.E."/>
            <person name="James T.Y."/>
            <person name="Grigoriev I.V."/>
        </authorList>
    </citation>
    <scope>NUCLEOTIDE SEQUENCE [LARGE SCALE GENOMIC DNA]</scope>
</reference>
<dbReference type="GO" id="GO:0000978">
    <property type="term" value="F:RNA polymerase II cis-regulatory region sequence-specific DNA binding"/>
    <property type="evidence" value="ECO:0007669"/>
    <property type="project" value="InterPro"/>
</dbReference>
<dbReference type="InterPro" id="IPR014756">
    <property type="entry name" value="Ig_E-set"/>
</dbReference>
<evidence type="ECO:0000259" key="8">
    <source>
        <dbReference type="SMART" id="SM01267"/>
    </source>
</evidence>
<dbReference type="InterPro" id="IPR036358">
    <property type="entry name" value="BTD_sf"/>
</dbReference>
<dbReference type="InterPro" id="IPR038007">
    <property type="entry name" value="RBP-Jkappa_IPT"/>
</dbReference>
<dbReference type="GO" id="GO:0001228">
    <property type="term" value="F:DNA-binding transcription activator activity, RNA polymerase II-specific"/>
    <property type="evidence" value="ECO:0007669"/>
    <property type="project" value="InterPro"/>
</dbReference>
<dbReference type="InterPro" id="IPR008967">
    <property type="entry name" value="p53-like_TF_DNA-bd_sf"/>
</dbReference>
<feature type="region of interest" description="Disordered" evidence="7">
    <location>
        <begin position="502"/>
        <end position="523"/>
    </location>
</feature>
<feature type="compositionally biased region" description="Polar residues" evidence="7">
    <location>
        <begin position="288"/>
        <end position="302"/>
    </location>
</feature>
<gene>
    <name evidence="10" type="ORF">BDK51DRAFT_29425</name>
</gene>
<feature type="compositionally biased region" description="Basic and acidic residues" evidence="7">
    <location>
        <begin position="514"/>
        <end position="523"/>
    </location>
</feature>
<dbReference type="SUPFAM" id="SSF81296">
    <property type="entry name" value="E set domains"/>
    <property type="match status" value="1"/>
</dbReference>
<dbReference type="PANTHER" id="PTHR10665">
    <property type="entry name" value="RECOMBINING BINDING PROTEIN SUPPRESSOR OF HAIRLESS"/>
    <property type="match status" value="1"/>
</dbReference>
<dbReference type="InterPro" id="IPR015351">
    <property type="entry name" value="RBP-J/Cbf11/Cbf12_DNA-bd"/>
</dbReference>
<feature type="compositionally biased region" description="Basic and acidic residues" evidence="7">
    <location>
        <begin position="92"/>
        <end position="105"/>
    </location>
</feature>
<dbReference type="InterPro" id="IPR037095">
    <property type="entry name" value="RBP-J/Cbf11_DNA-bd_sf"/>
</dbReference>
<keyword evidence="5" id="KW-0804">Transcription</keyword>
<organism evidence="10 11">
    <name type="scientific">Blyttiomyces helicus</name>
    <dbReference type="NCBI Taxonomy" id="388810"/>
    <lineage>
        <taxon>Eukaryota</taxon>
        <taxon>Fungi</taxon>
        <taxon>Fungi incertae sedis</taxon>
        <taxon>Chytridiomycota</taxon>
        <taxon>Chytridiomycota incertae sedis</taxon>
        <taxon>Chytridiomycetes</taxon>
        <taxon>Chytridiomycetes incertae sedis</taxon>
        <taxon>Blyttiomyces</taxon>
    </lineage>
</organism>
<dbReference type="GO" id="GO:0005634">
    <property type="term" value="C:nucleus"/>
    <property type="evidence" value="ECO:0007669"/>
    <property type="project" value="UniProtKB-SubCell"/>
</dbReference>
<proteinExistence type="inferred from homology"/>
<dbReference type="Gene3D" id="2.60.40.10">
    <property type="entry name" value="Immunoglobulins"/>
    <property type="match status" value="1"/>
</dbReference>
<keyword evidence="4" id="KW-0238">DNA-binding</keyword>
<evidence type="ECO:0000313" key="10">
    <source>
        <dbReference type="EMBL" id="RKO91268.1"/>
    </source>
</evidence>
<feature type="compositionally biased region" description="Low complexity" evidence="7">
    <location>
        <begin position="106"/>
        <end position="120"/>
    </location>
</feature>
<evidence type="ECO:0000256" key="3">
    <source>
        <dbReference type="ARBA" id="ARBA00023015"/>
    </source>
</evidence>
<dbReference type="AlphaFoldDB" id="A0A4P9WIK2"/>
<feature type="domain" description="Beta-trefoil DNA-binding" evidence="9">
    <location>
        <begin position="414"/>
        <end position="667"/>
    </location>
</feature>
<dbReference type="InterPro" id="IPR015350">
    <property type="entry name" value="Beta-trefoil_DNA-bd_dom"/>
</dbReference>
<evidence type="ECO:0000256" key="4">
    <source>
        <dbReference type="ARBA" id="ARBA00023125"/>
    </source>
</evidence>
<evidence type="ECO:0000256" key="7">
    <source>
        <dbReference type="SAM" id="MobiDB-lite"/>
    </source>
</evidence>
<feature type="region of interest" description="Disordered" evidence="7">
    <location>
        <begin position="288"/>
        <end position="321"/>
    </location>
</feature>
<dbReference type="Gene3D" id="2.80.10.50">
    <property type="match status" value="1"/>
</dbReference>
<evidence type="ECO:0000313" key="11">
    <source>
        <dbReference type="Proteomes" id="UP000269721"/>
    </source>
</evidence>
<name>A0A4P9WIK2_9FUNG</name>
<comment type="similarity">
    <text evidence="2">Belongs to the Su(H) family.</text>
</comment>
<dbReference type="Gene3D" id="2.60.40.1450">
    <property type="entry name" value="LAG1, DNA binding domain"/>
    <property type="match status" value="1"/>
</dbReference>
<keyword evidence="11" id="KW-1185">Reference proteome</keyword>
<evidence type="ECO:0000256" key="6">
    <source>
        <dbReference type="ARBA" id="ARBA00023242"/>
    </source>
</evidence>
<sequence length="839" mass="91499">MSDHLESDHLRFARRAVEESGHLELLPFIHSDVFPVGMPDEAVIETLKSLFKFKVRDEAKRTGEASPATPSSSPLLKNTPAAPSIPWIPSTDSRDVRFNTDRERSSSPTPHGSSSTGTRPPSHPGQKTAAILKRPRIAIGDPPSKRRGSVSDSSLSLPFALLSTLDFSASDERYRPAPSPHAGLPGARMRTNVDQMGADSIKDGLTKIVQDYLMNPHPHELTILIMHSKAAQKSYGAEKRFLSPPPMCILHGSGWSLPTTLAAPVWPPTQYHSPPEAPHDAWPKVSVSLQHGQPSKPGSSSSRGDKNLSLEKGTNLSDGLNAPLQIEETRMDLISSGASLRDDEDGRAPRRVGRAVFKNMFINDSDQRKSFVLDVRVHASDDVFLGNFLSKSVKVISKPCGKKKVKDTARGTDRCFLSGTRIALFNRVRSQTTTTRYLGVMGHTLVSSESSWDAFLIWAVNDPGFDAHTAPGISPIQSARVGDRGLVDRTRDHPQCHLVWTVPSAGGGGGPRGRMAEGQRRPPSDGLVVDAIAAVGRVPRAIRYDEPVVLQHVGTGLVTRPLIARKVEGRINAVMSYARDEEAGIAQSHDDDDSEDEEELPPEGDPISQLQKVAFQLADSPFRYLSLDEESIGLHHVRHPPKQVRTVTPPRKDSGAKHEAPTSSSRMEEEQLEEDEWVDAGRKSKGKAPAVPPLAGRAPSGPTELVEVGETCIWTVVGTDQAEYTFHIPPTPSATTTPSPRQTPLPIHPFPTVHTITKFKNAFITLRGEHFRQNLRVYFGATPAPVTEFRATDMIVAGVPACLVYVDEDAEGAEAVPVLLVRETDGVVYRTGHYYAERG</sequence>
<dbReference type="Pfam" id="PF20144">
    <property type="entry name" value="TIG_SUH"/>
    <property type="match status" value="1"/>
</dbReference>
<evidence type="ECO:0000256" key="5">
    <source>
        <dbReference type="ARBA" id="ARBA00023163"/>
    </source>
</evidence>
<feature type="compositionally biased region" description="Low complexity" evidence="7">
    <location>
        <begin position="65"/>
        <end position="74"/>
    </location>
</feature>
<feature type="domain" description="RBP-J/Cbf11/Cbf12 DNA binding" evidence="8">
    <location>
        <begin position="222"/>
        <end position="409"/>
    </location>
</feature>
<dbReference type="OrthoDB" id="5600360at2759"/>
<feature type="compositionally biased region" description="Basic and acidic residues" evidence="7">
    <location>
        <begin position="650"/>
        <end position="660"/>
    </location>
</feature>
<dbReference type="Proteomes" id="UP000269721">
    <property type="component" value="Unassembled WGS sequence"/>
</dbReference>
<feature type="region of interest" description="Disordered" evidence="7">
    <location>
        <begin position="635"/>
        <end position="702"/>
    </location>
</feature>
<feature type="region of interest" description="Disordered" evidence="7">
    <location>
        <begin position="61"/>
        <end position="153"/>
    </location>
</feature>
<keyword evidence="3" id="KW-0805">Transcription regulation</keyword>
<dbReference type="EMBL" id="KZ995146">
    <property type="protein sequence ID" value="RKO91268.1"/>
    <property type="molecule type" value="Genomic_DNA"/>
</dbReference>